<dbReference type="RefSeq" id="WP_110316605.1">
    <property type="nucleotide sequence ID" value="NZ_QJJU01000008.1"/>
</dbReference>
<keyword evidence="2" id="KW-0560">Oxidoreductase</keyword>
<dbReference type="OrthoDB" id="4449798at2"/>
<evidence type="ECO:0000313" key="3">
    <source>
        <dbReference type="EMBL" id="PXX08374.1"/>
    </source>
</evidence>
<sequence length="268" mass="28864">MRIIVTGGNSGVGKATAAGAAAAGHSVMIASRNIEKAERAAADMAGDVEVAQLDLTDLASVRAFAESVKSVDVLVNNAGVMDLPLTRTADGFEAHMGTNHLGHFALTCLLGDKIKDRVISVASAMYHVARIHFDDLNWHTRRYSKTAAYAESKLANLLFVCELASRGIRAYASDPGMTDTGITRGIAAGIPMAERSPVWHFLHTPTQGARATLQALTTDLPSGTYIAPRFNQWGKPRVTRLRKKARDPAAARRLWELSAELTGCDWPR</sequence>
<dbReference type="InterPro" id="IPR002347">
    <property type="entry name" value="SDR_fam"/>
</dbReference>
<accession>A0A318HJM2</accession>
<organism evidence="3 4">
    <name type="scientific">Mycolicibacterium moriokaense</name>
    <dbReference type="NCBI Taxonomy" id="39691"/>
    <lineage>
        <taxon>Bacteria</taxon>
        <taxon>Bacillati</taxon>
        <taxon>Actinomycetota</taxon>
        <taxon>Actinomycetes</taxon>
        <taxon>Mycobacteriales</taxon>
        <taxon>Mycobacteriaceae</taxon>
        <taxon>Mycolicibacterium</taxon>
    </lineage>
</organism>
<proteinExistence type="inferred from homology"/>
<dbReference type="GO" id="GO:0016491">
    <property type="term" value="F:oxidoreductase activity"/>
    <property type="evidence" value="ECO:0007669"/>
    <property type="project" value="UniProtKB-KW"/>
</dbReference>
<dbReference type="Gene3D" id="3.40.50.720">
    <property type="entry name" value="NAD(P)-binding Rossmann-like Domain"/>
    <property type="match status" value="1"/>
</dbReference>
<evidence type="ECO:0000256" key="1">
    <source>
        <dbReference type="ARBA" id="ARBA00006484"/>
    </source>
</evidence>
<dbReference type="PANTHER" id="PTHR24320">
    <property type="entry name" value="RETINOL DEHYDROGENASE"/>
    <property type="match status" value="1"/>
</dbReference>
<keyword evidence="4" id="KW-1185">Reference proteome</keyword>
<reference evidence="3 4" key="2">
    <citation type="submission" date="2018-06" db="EMBL/GenBank/DDBJ databases">
        <title>Sequencing of bacterial isolates from soil warming experiment in Harvard Forest, Massachusetts, USA.</title>
        <authorList>
            <person name="Deangelis K.PhD."/>
        </authorList>
    </citation>
    <scope>NUCLEOTIDE SEQUENCE [LARGE SCALE GENOMIC DNA]</scope>
    <source>
        <strain evidence="3 4">GAS496</strain>
    </source>
</reference>
<dbReference type="SUPFAM" id="SSF51735">
    <property type="entry name" value="NAD(P)-binding Rossmann-fold domains"/>
    <property type="match status" value="1"/>
</dbReference>
<dbReference type="PRINTS" id="PR00081">
    <property type="entry name" value="GDHRDH"/>
</dbReference>
<dbReference type="PANTHER" id="PTHR24320:SF283">
    <property type="entry name" value="RETINOL DEHYDROGENASE 11"/>
    <property type="match status" value="1"/>
</dbReference>
<comment type="similarity">
    <text evidence="1">Belongs to the short-chain dehydrogenases/reductases (SDR) family.</text>
</comment>
<name>A0A318HJM2_9MYCO</name>
<reference evidence="4" key="1">
    <citation type="submission" date="2018-05" db="EMBL/GenBank/DDBJ databases">
        <authorList>
            <person name="Deangelis K."/>
            <person name="Huntemann M."/>
            <person name="Clum A."/>
            <person name="Pillay M."/>
            <person name="Palaniappan K."/>
            <person name="Varghese N."/>
            <person name="Mikhailova N."/>
            <person name="Stamatis D."/>
            <person name="Reddy T."/>
            <person name="Daum C."/>
            <person name="Shapiro N."/>
            <person name="Ivanova N."/>
            <person name="Kyrpides N."/>
            <person name="Woyke T."/>
        </authorList>
    </citation>
    <scope>NUCLEOTIDE SEQUENCE [LARGE SCALE GENOMIC DNA]</scope>
    <source>
        <strain evidence="4">GAS496</strain>
    </source>
</reference>
<dbReference type="Pfam" id="PF00106">
    <property type="entry name" value="adh_short"/>
    <property type="match status" value="1"/>
</dbReference>
<evidence type="ECO:0000313" key="4">
    <source>
        <dbReference type="Proteomes" id="UP000247781"/>
    </source>
</evidence>
<dbReference type="InterPro" id="IPR036291">
    <property type="entry name" value="NAD(P)-bd_dom_sf"/>
</dbReference>
<dbReference type="AlphaFoldDB" id="A0A318HJM2"/>
<gene>
    <name evidence="3" type="ORF">C8E89_10838</name>
</gene>
<protein>
    <recommendedName>
        <fullName evidence="5">SDR family NAD(P)-dependent oxidoreductase</fullName>
    </recommendedName>
</protein>
<dbReference type="Proteomes" id="UP000247781">
    <property type="component" value="Unassembled WGS sequence"/>
</dbReference>
<comment type="caution">
    <text evidence="3">The sequence shown here is derived from an EMBL/GenBank/DDBJ whole genome shotgun (WGS) entry which is preliminary data.</text>
</comment>
<evidence type="ECO:0008006" key="5">
    <source>
        <dbReference type="Google" id="ProtNLM"/>
    </source>
</evidence>
<evidence type="ECO:0000256" key="2">
    <source>
        <dbReference type="ARBA" id="ARBA00023002"/>
    </source>
</evidence>
<dbReference type="EMBL" id="QJJU01000008">
    <property type="protein sequence ID" value="PXX08374.1"/>
    <property type="molecule type" value="Genomic_DNA"/>
</dbReference>